<dbReference type="OrthoDB" id="8541474at2"/>
<dbReference type="GO" id="GO:0005524">
    <property type="term" value="F:ATP binding"/>
    <property type="evidence" value="ECO:0007669"/>
    <property type="project" value="UniProtKB-KW"/>
</dbReference>
<evidence type="ECO:0000256" key="5">
    <source>
        <dbReference type="ARBA" id="ARBA00022989"/>
    </source>
</evidence>
<comment type="caution">
    <text evidence="10">The sequence shown here is derived from an EMBL/GenBank/DDBJ whole genome shotgun (WGS) entry which is preliminary data.</text>
</comment>
<dbReference type="GO" id="GO:0015421">
    <property type="term" value="F:ABC-type oligopeptide transporter activity"/>
    <property type="evidence" value="ECO:0007669"/>
    <property type="project" value="TreeGrafter"/>
</dbReference>
<dbReference type="InterPro" id="IPR027417">
    <property type="entry name" value="P-loop_NTPase"/>
</dbReference>
<dbReference type="Pfam" id="PF00005">
    <property type="entry name" value="ABC_tran"/>
    <property type="match status" value="1"/>
</dbReference>
<dbReference type="RefSeq" id="WP_016872302.1">
    <property type="nucleotide sequence ID" value="NZ_AJLN01000143.1"/>
</dbReference>
<dbReference type="PANTHER" id="PTHR43394">
    <property type="entry name" value="ATP-DEPENDENT PERMEASE MDL1, MITOCHONDRIAL"/>
    <property type="match status" value="1"/>
</dbReference>
<name>A0A433MZU9_CHLFR</name>
<gene>
    <name evidence="10" type="ORF">PCC6912_54940</name>
</gene>
<dbReference type="Gene3D" id="1.20.1560.10">
    <property type="entry name" value="ABC transporter type 1, transmembrane domain"/>
    <property type="match status" value="1"/>
</dbReference>
<comment type="subcellular location">
    <subcellularLocation>
        <location evidence="1">Cell membrane</location>
        <topology evidence="1">Multi-pass membrane protein</topology>
    </subcellularLocation>
</comment>
<keyword evidence="3" id="KW-0547">Nucleotide-binding</keyword>
<accession>A0A433MZU9</accession>
<dbReference type="CDD" id="cd07346">
    <property type="entry name" value="ABC_6TM_exporters"/>
    <property type="match status" value="1"/>
</dbReference>
<dbReference type="Proteomes" id="UP000268857">
    <property type="component" value="Unassembled WGS sequence"/>
</dbReference>
<dbReference type="InterPro" id="IPR036640">
    <property type="entry name" value="ABC1_TM_sf"/>
</dbReference>
<evidence type="ECO:0000256" key="1">
    <source>
        <dbReference type="ARBA" id="ARBA00004651"/>
    </source>
</evidence>
<dbReference type="AlphaFoldDB" id="A0A433MZU9"/>
<feature type="transmembrane region" description="Helical" evidence="7">
    <location>
        <begin position="160"/>
        <end position="180"/>
    </location>
</feature>
<evidence type="ECO:0000313" key="11">
    <source>
        <dbReference type="Proteomes" id="UP000268857"/>
    </source>
</evidence>
<dbReference type="PROSITE" id="PS50893">
    <property type="entry name" value="ABC_TRANSPORTER_2"/>
    <property type="match status" value="1"/>
</dbReference>
<dbReference type="InterPro" id="IPR039421">
    <property type="entry name" value="Type_1_exporter"/>
</dbReference>
<dbReference type="InterPro" id="IPR003593">
    <property type="entry name" value="AAA+_ATPase"/>
</dbReference>
<keyword evidence="6 7" id="KW-0472">Membrane</keyword>
<proteinExistence type="predicted"/>
<evidence type="ECO:0000259" key="8">
    <source>
        <dbReference type="PROSITE" id="PS50893"/>
    </source>
</evidence>
<dbReference type="InterPro" id="IPR011527">
    <property type="entry name" value="ABC1_TM_dom"/>
</dbReference>
<evidence type="ECO:0000256" key="4">
    <source>
        <dbReference type="ARBA" id="ARBA00022840"/>
    </source>
</evidence>
<dbReference type="SUPFAM" id="SSF90123">
    <property type="entry name" value="ABC transporter transmembrane region"/>
    <property type="match status" value="1"/>
</dbReference>
<evidence type="ECO:0000256" key="2">
    <source>
        <dbReference type="ARBA" id="ARBA00022692"/>
    </source>
</evidence>
<feature type="transmembrane region" description="Helical" evidence="7">
    <location>
        <begin position="15"/>
        <end position="36"/>
    </location>
</feature>
<keyword evidence="5 7" id="KW-1133">Transmembrane helix</keyword>
<dbReference type="SUPFAM" id="SSF52540">
    <property type="entry name" value="P-loop containing nucleoside triphosphate hydrolases"/>
    <property type="match status" value="1"/>
</dbReference>
<sequence>MIQIPRAISGNRTWLLTRLVINGFCQAAATVANAILVEMAFDKLITTANASFDNKMVWQIGLGLVAAAIVNALLRVMERADAERIGQDYAYEIRMILYERLMSLAPRALQNRSQGGVMLRFVGDLTALRQWVSLGLARLTVALTTTIASLAALSLVSSRLAFTVGLVLAIGALSSMKLGGRMQSVAKEARRRLSNLAANINEKVASIAVVQVFGQSQREKKRIARQSRRLEEAMVDRAMVAGQLRGITEGTAAIASGAALVVGALEVAAGRTTPGVVVAAMTIVGLLVPPLRDLGRVQEYWHNSRVALQKVEQFLKTPSLVTEQRNAPELQLGAGRLEFDCVSLKGSLHEVSAIAEPGKIVALVGPNGAGKSTLLSLAARLIDPDKGKILLDGQDLAKYSLESVRRAIGMAGPDLPLLRGTVEKNLRYRWRDAPVEEITRVRQICGIDAVLAELAEGEKTKVAEGGKGLSAGQRQRIGLARAILGNPPVLLLDEVDANLDAQATAVVDRVLAEHKGTVLIITHRKERLAAADVIWYLENGRLVEKGPPEVLLNSDGPTARLFRDSQQKVLSA</sequence>
<dbReference type="EMBL" id="RSCJ01000032">
    <property type="protein sequence ID" value="RUR73953.1"/>
    <property type="molecule type" value="Genomic_DNA"/>
</dbReference>
<organism evidence="10 11">
    <name type="scientific">Chlorogloeopsis fritschii PCC 6912</name>
    <dbReference type="NCBI Taxonomy" id="211165"/>
    <lineage>
        <taxon>Bacteria</taxon>
        <taxon>Bacillati</taxon>
        <taxon>Cyanobacteriota</taxon>
        <taxon>Cyanophyceae</taxon>
        <taxon>Nostocales</taxon>
        <taxon>Chlorogloeopsidaceae</taxon>
        <taxon>Chlorogloeopsis</taxon>
    </lineage>
</organism>
<dbReference type="STRING" id="211165.GCA_000317285_06222"/>
<evidence type="ECO:0000256" key="7">
    <source>
        <dbReference type="SAM" id="Phobius"/>
    </source>
</evidence>
<keyword evidence="11" id="KW-1185">Reference proteome</keyword>
<protein>
    <submittedName>
        <fullName evidence="10">ABC transporter permease</fullName>
    </submittedName>
</protein>
<dbReference type="GO" id="GO:0016887">
    <property type="term" value="F:ATP hydrolysis activity"/>
    <property type="evidence" value="ECO:0007669"/>
    <property type="project" value="InterPro"/>
</dbReference>
<keyword evidence="4" id="KW-0067">ATP-binding</keyword>
<evidence type="ECO:0000259" key="9">
    <source>
        <dbReference type="PROSITE" id="PS50929"/>
    </source>
</evidence>
<keyword evidence="2 7" id="KW-0812">Transmembrane</keyword>
<dbReference type="SMART" id="SM00382">
    <property type="entry name" value="AAA"/>
    <property type="match status" value="1"/>
</dbReference>
<dbReference type="Pfam" id="PF00664">
    <property type="entry name" value="ABC_membrane"/>
    <property type="match status" value="1"/>
</dbReference>
<reference evidence="10 11" key="1">
    <citation type="journal article" date="2019" name="Genome Biol. Evol.">
        <title>Day and night: Metabolic profiles and evolutionary relationships of six axenic non-marine cyanobacteria.</title>
        <authorList>
            <person name="Will S.E."/>
            <person name="Henke P."/>
            <person name="Boedeker C."/>
            <person name="Huang S."/>
            <person name="Brinkmann H."/>
            <person name="Rohde M."/>
            <person name="Jarek M."/>
            <person name="Friedl T."/>
            <person name="Seufert S."/>
            <person name="Schumacher M."/>
            <person name="Overmann J."/>
            <person name="Neumann-Schaal M."/>
            <person name="Petersen J."/>
        </authorList>
    </citation>
    <scope>NUCLEOTIDE SEQUENCE [LARGE SCALE GENOMIC DNA]</scope>
    <source>
        <strain evidence="10 11">PCC 6912</strain>
    </source>
</reference>
<dbReference type="InterPro" id="IPR003439">
    <property type="entry name" value="ABC_transporter-like_ATP-bd"/>
</dbReference>
<feature type="transmembrane region" description="Helical" evidence="7">
    <location>
        <begin position="56"/>
        <end position="74"/>
    </location>
</feature>
<evidence type="ECO:0000256" key="6">
    <source>
        <dbReference type="ARBA" id="ARBA00023136"/>
    </source>
</evidence>
<feature type="domain" description="ABC transmembrane type-1" evidence="9">
    <location>
        <begin position="23"/>
        <end position="303"/>
    </location>
</feature>
<dbReference type="InterPro" id="IPR017871">
    <property type="entry name" value="ABC_transporter-like_CS"/>
</dbReference>
<dbReference type="Gene3D" id="3.40.50.300">
    <property type="entry name" value="P-loop containing nucleotide triphosphate hydrolases"/>
    <property type="match status" value="1"/>
</dbReference>
<dbReference type="PROSITE" id="PS50929">
    <property type="entry name" value="ABC_TM1F"/>
    <property type="match status" value="1"/>
</dbReference>
<feature type="domain" description="ABC transporter" evidence="8">
    <location>
        <begin position="315"/>
        <end position="564"/>
    </location>
</feature>
<dbReference type="PANTHER" id="PTHR43394:SF1">
    <property type="entry name" value="ATP-BINDING CASSETTE SUB-FAMILY B MEMBER 10, MITOCHONDRIAL"/>
    <property type="match status" value="1"/>
</dbReference>
<dbReference type="GO" id="GO:0005886">
    <property type="term" value="C:plasma membrane"/>
    <property type="evidence" value="ECO:0007669"/>
    <property type="project" value="UniProtKB-SubCell"/>
</dbReference>
<dbReference type="PROSITE" id="PS00211">
    <property type="entry name" value="ABC_TRANSPORTER_1"/>
    <property type="match status" value="1"/>
</dbReference>
<evidence type="ECO:0000313" key="10">
    <source>
        <dbReference type="EMBL" id="RUR73953.1"/>
    </source>
</evidence>
<evidence type="ECO:0000256" key="3">
    <source>
        <dbReference type="ARBA" id="ARBA00022741"/>
    </source>
</evidence>